<sequence>MAARRSAILNVMTATAQKAARSLVRDFGEVENLQVSRKGPADFVSSADMAAEKIIKTELKKARPDYGFLMEESGAAPGKDKDTRWVVDPLDGTTNFLHGVPHWAISIALEHGKEVVAAVVYDPVKDEMFMAEKGQGAFVNNKRMRVSGRSHLDAAMIATGMPFKGRASSPTYPQELERVSAEVAAVRRFGSAALDLAYVAMGRYDGFWEWHLSPWDTAAGMLLVTEAGGFVTEVGGGKNPIYGDSVLATNQILHTHLNKLIKPTVARAVKTVTKTASDKAANSKDTATK</sequence>
<comment type="catalytic activity">
    <reaction evidence="1 10">
        <text>a myo-inositol phosphate + H2O = myo-inositol + phosphate</text>
        <dbReference type="Rhea" id="RHEA:24056"/>
        <dbReference type="ChEBI" id="CHEBI:15377"/>
        <dbReference type="ChEBI" id="CHEBI:17268"/>
        <dbReference type="ChEBI" id="CHEBI:43474"/>
        <dbReference type="ChEBI" id="CHEBI:84139"/>
        <dbReference type="EC" id="3.1.3.25"/>
    </reaction>
</comment>
<name>A0A8S8XE87_9PROT</name>
<keyword evidence="6 9" id="KW-0479">Metal-binding</keyword>
<dbReference type="InterPro" id="IPR020583">
    <property type="entry name" value="Inositol_monoP_metal-BS"/>
</dbReference>
<evidence type="ECO:0000256" key="3">
    <source>
        <dbReference type="ARBA" id="ARBA00009759"/>
    </source>
</evidence>
<evidence type="ECO:0000256" key="10">
    <source>
        <dbReference type="RuleBase" id="RU364068"/>
    </source>
</evidence>
<feature type="binding site" evidence="9">
    <location>
        <position position="88"/>
    </location>
    <ligand>
        <name>Mg(2+)</name>
        <dbReference type="ChEBI" id="CHEBI:18420"/>
        <label>1</label>
        <note>catalytic</note>
    </ligand>
</feature>
<dbReference type="SUPFAM" id="SSF56655">
    <property type="entry name" value="Carbohydrate phosphatase"/>
    <property type="match status" value="1"/>
</dbReference>
<dbReference type="PANTHER" id="PTHR20854:SF4">
    <property type="entry name" value="INOSITOL-1-MONOPHOSPHATASE-RELATED"/>
    <property type="match status" value="1"/>
</dbReference>
<dbReference type="GO" id="GO:0006020">
    <property type="term" value="P:inositol metabolic process"/>
    <property type="evidence" value="ECO:0007669"/>
    <property type="project" value="TreeGrafter"/>
</dbReference>
<keyword evidence="7 10" id="KW-0378">Hydrolase</keyword>
<evidence type="ECO:0000256" key="6">
    <source>
        <dbReference type="ARBA" id="ARBA00022723"/>
    </source>
</evidence>
<dbReference type="GO" id="GO:0008934">
    <property type="term" value="F:inositol monophosphate 1-phosphatase activity"/>
    <property type="evidence" value="ECO:0007669"/>
    <property type="project" value="InterPro"/>
</dbReference>
<dbReference type="AlphaFoldDB" id="A0A8S8XE87"/>
<comment type="cofactor">
    <cofactor evidence="2 9 10">
        <name>Mg(2+)</name>
        <dbReference type="ChEBI" id="CHEBI:18420"/>
    </cofactor>
</comment>
<dbReference type="Gene3D" id="3.30.540.10">
    <property type="entry name" value="Fructose-1,6-Bisphosphatase, subunit A, domain 1"/>
    <property type="match status" value="1"/>
</dbReference>
<dbReference type="PROSITE" id="PS00629">
    <property type="entry name" value="IMP_1"/>
    <property type="match status" value="1"/>
</dbReference>
<dbReference type="PROSITE" id="PS00630">
    <property type="entry name" value="IMP_2"/>
    <property type="match status" value="1"/>
</dbReference>
<organism evidence="11 12">
    <name type="scientific">Roseiterribacter gracilis</name>
    <dbReference type="NCBI Taxonomy" id="2812848"/>
    <lineage>
        <taxon>Bacteria</taxon>
        <taxon>Pseudomonadati</taxon>
        <taxon>Pseudomonadota</taxon>
        <taxon>Alphaproteobacteria</taxon>
        <taxon>Rhodospirillales</taxon>
        <taxon>Roseiterribacteraceae</taxon>
        <taxon>Roseiterribacter</taxon>
    </lineage>
</organism>
<feature type="binding site" evidence="9">
    <location>
        <position position="90"/>
    </location>
    <ligand>
        <name>Mg(2+)</name>
        <dbReference type="ChEBI" id="CHEBI:18420"/>
        <label>2</label>
    </ligand>
</feature>
<evidence type="ECO:0000313" key="12">
    <source>
        <dbReference type="Proteomes" id="UP000681075"/>
    </source>
</evidence>
<evidence type="ECO:0000313" key="11">
    <source>
        <dbReference type="EMBL" id="GIL40189.1"/>
    </source>
</evidence>
<dbReference type="PRINTS" id="PR01959">
    <property type="entry name" value="SBIMPHPHTASE"/>
</dbReference>
<dbReference type="GO" id="GO:0046854">
    <property type="term" value="P:phosphatidylinositol phosphate biosynthetic process"/>
    <property type="evidence" value="ECO:0007669"/>
    <property type="project" value="InterPro"/>
</dbReference>
<keyword evidence="8 9" id="KW-0460">Magnesium</keyword>
<feature type="binding site" evidence="9">
    <location>
        <position position="216"/>
    </location>
    <ligand>
        <name>Mg(2+)</name>
        <dbReference type="ChEBI" id="CHEBI:18420"/>
        <label>1</label>
        <note>catalytic</note>
    </ligand>
</feature>
<dbReference type="PRINTS" id="PR00377">
    <property type="entry name" value="IMPHPHTASES"/>
</dbReference>
<dbReference type="InterPro" id="IPR022337">
    <property type="entry name" value="Inositol_monophosphatase_SuhB"/>
</dbReference>
<gene>
    <name evidence="11" type="ORF">TMPK1_24260</name>
</gene>
<dbReference type="GO" id="GO:0007165">
    <property type="term" value="P:signal transduction"/>
    <property type="evidence" value="ECO:0007669"/>
    <property type="project" value="TreeGrafter"/>
</dbReference>
<evidence type="ECO:0000256" key="2">
    <source>
        <dbReference type="ARBA" id="ARBA00001946"/>
    </source>
</evidence>
<dbReference type="PANTHER" id="PTHR20854">
    <property type="entry name" value="INOSITOL MONOPHOSPHATASE"/>
    <property type="match status" value="1"/>
</dbReference>
<dbReference type="Gene3D" id="3.40.190.80">
    <property type="match status" value="1"/>
</dbReference>
<dbReference type="InterPro" id="IPR000760">
    <property type="entry name" value="Inositol_monophosphatase-like"/>
</dbReference>
<evidence type="ECO:0000256" key="9">
    <source>
        <dbReference type="PIRSR" id="PIRSR600760-2"/>
    </source>
</evidence>
<dbReference type="Proteomes" id="UP000681075">
    <property type="component" value="Unassembled WGS sequence"/>
</dbReference>
<comment type="similarity">
    <text evidence="3 10">Belongs to the inositol monophosphatase superfamily.</text>
</comment>
<keyword evidence="12" id="KW-1185">Reference proteome</keyword>
<dbReference type="GO" id="GO:0046872">
    <property type="term" value="F:metal ion binding"/>
    <property type="evidence" value="ECO:0007669"/>
    <property type="project" value="UniProtKB-KW"/>
</dbReference>
<proteinExistence type="inferred from homology"/>
<dbReference type="InterPro" id="IPR033942">
    <property type="entry name" value="IMPase"/>
</dbReference>
<dbReference type="InterPro" id="IPR020550">
    <property type="entry name" value="Inositol_monophosphatase_CS"/>
</dbReference>
<reference evidence="11" key="1">
    <citation type="submission" date="2021-02" db="EMBL/GenBank/DDBJ databases">
        <title>Genome sequence of Rhodospirillales sp. strain TMPK1 isolated from soil.</title>
        <authorList>
            <person name="Nakai R."/>
            <person name="Kusada H."/>
            <person name="Tamaki H."/>
        </authorList>
    </citation>
    <scope>NUCLEOTIDE SEQUENCE</scope>
    <source>
        <strain evidence="11">TMPK1</strain>
    </source>
</reference>
<accession>A0A8S8XE87</accession>
<evidence type="ECO:0000256" key="4">
    <source>
        <dbReference type="ARBA" id="ARBA00013106"/>
    </source>
</evidence>
<dbReference type="EC" id="3.1.3.25" evidence="4 10"/>
<feature type="binding site" evidence="9">
    <location>
        <position position="71"/>
    </location>
    <ligand>
        <name>Mg(2+)</name>
        <dbReference type="ChEBI" id="CHEBI:18420"/>
        <label>1</label>
        <note>catalytic</note>
    </ligand>
</feature>
<evidence type="ECO:0000256" key="7">
    <source>
        <dbReference type="ARBA" id="ARBA00022801"/>
    </source>
</evidence>
<evidence type="ECO:0000256" key="1">
    <source>
        <dbReference type="ARBA" id="ARBA00001033"/>
    </source>
</evidence>
<protein>
    <recommendedName>
        <fullName evidence="5 10">Inositol-1-monophosphatase</fullName>
        <ecNumber evidence="4 10">3.1.3.25</ecNumber>
    </recommendedName>
</protein>
<feature type="binding site" evidence="9">
    <location>
        <position position="91"/>
    </location>
    <ligand>
        <name>Mg(2+)</name>
        <dbReference type="ChEBI" id="CHEBI:18420"/>
        <label>1</label>
        <note>catalytic</note>
    </ligand>
</feature>
<dbReference type="CDD" id="cd01639">
    <property type="entry name" value="IMPase"/>
    <property type="match status" value="1"/>
</dbReference>
<evidence type="ECO:0000256" key="5">
    <source>
        <dbReference type="ARBA" id="ARBA00019784"/>
    </source>
</evidence>
<comment type="caution">
    <text evidence="11">The sequence shown here is derived from an EMBL/GenBank/DDBJ whole genome shotgun (WGS) entry which is preliminary data.</text>
</comment>
<evidence type="ECO:0000256" key="8">
    <source>
        <dbReference type="ARBA" id="ARBA00022842"/>
    </source>
</evidence>
<dbReference type="RefSeq" id="WP_420243298.1">
    <property type="nucleotide sequence ID" value="NZ_BOPV01000001.1"/>
</dbReference>
<dbReference type="Pfam" id="PF00459">
    <property type="entry name" value="Inositol_P"/>
    <property type="match status" value="1"/>
</dbReference>
<dbReference type="EMBL" id="BOPV01000001">
    <property type="protein sequence ID" value="GIL40189.1"/>
    <property type="molecule type" value="Genomic_DNA"/>
</dbReference>
<dbReference type="FunFam" id="3.30.540.10:FF:000003">
    <property type="entry name" value="Inositol-1-monophosphatase"/>
    <property type="match status" value="1"/>
</dbReference>